<reference evidence="1 2" key="1">
    <citation type="journal article" date="2016" name="BMC Genomics">
        <title>Combined genomic and structural analyses of a cultured magnetotactic bacterium reveals its niche adaptation to a dynamic environment.</title>
        <authorList>
            <person name="Araujo A.C."/>
            <person name="Morillo V."/>
            <person name="Cypriano J."/>
            <person name="Teixeira L.C."/>
            <person name="Leao P."/>
            <person name="Lyra S."/>
            <person name="Almeida L.G."/>
            <person name="Bazylinski D.A."/>
            <person name="Vasconcellos A.T."/>
            <person name="Abreu F."/>
            <person name="Lins U."/>
        </authorList>
    </citation>
    <scope>NUCLEOTIDE SEQUENCE [LARGE SCALE GENOMIC DNA]</scope>
    <source>
        <strain evidence="1 2">IT-1</strain>
    </source>
</reference>
<evidence type="ECO:0000313" key="1">
    <source>
        <dbReference type="EMBL" id="OSM04827.1"/>
    </source>
</evidence>
<organism evidence="1 2">
    <name type="scientific">Magnetofaba australis IT-1</name>
    <dbReference type="NCBI Taxonomy" id="1434232"/>
    <lineage>
        <taxon>Bacteria</taxon>
        <taxon>Pseudomonadati</taxon>
        <taxon>Pseudomonadota</taxon>
        <taxon>Magnetococcia</taxon>
        <taxon>Magnetococcales</taxon>
        <taxon>Magnetococcaceae</taxon>
        <taxon>Magnetofaba</taxon>
    </lineage>
</organism>
<dbReference type="AlphaFoldDB" id="A0A1Y2K6A9"/>
<comment type="caution">
    <text evidence="1">The sequence shown here is derived from an EMBL/GenBank/DDBJ whole genome shotgun (WGS) entry which is preliminary data.</text>
</comment>
<keyword evidence="2" id="KW-1185">Reference proteome</keyword>
<accession>A0A1Y2K6A9</accession>
<sequence>MGVLALVEGGRRIPDESATAPADPALAELAALGATGRVDLARADEPPEALGALARLLGLSAPSGMLANGWFAARDADAVSDDAAGVWARVGFTHWSRKREDLLFLSPERVALTPQEAATLAADFADELAVDGWRIAAVLDDGWVIAHPEPLTLDPIVPAPLLEGLSGRDALPTGPDAKRLSQLLTTIQMLLARHPINATRKSQGRMPLNTPWIWGVGGAPDLTGALSLTGGLLLSDDPAARGLGRFCGMQAAALNESQPDWGGWAQQCAEAGANGPVIVHLRAPALLARHGDWAGWAARLSAFQVEFLPPLRQALARSGASLTLCSAYDLDAAGGRGLRQETIWVRASGQTLMAKRRFWHRRLPGEGESLSGEALGRSALESP</sequence>
<dbReference type="Proteomes" id="UP000194003">
    <property type="component" value="Unassembled WGS sequence"/>
</dbReference>
<dbReference type="STRING" id="1434232.MAIT1_02922"/>
<evidence type="ECO:0000313" key="2">
    <source>
        <dbReference type="Proteomes" id="UP000194003"/>
    </source>
</evidence>
<dbReference type="RefSeq" id="WP_085441482.1">
    <property type="nucleotide sequence ID" value="NZ_LVJN01000018.1"/>
</dbReference>
<dbReference type="OrthoDB" id="5295974at2"/>
<gene>
    <name evidence="1" type="ORF">MAIT1_02922</name>
</gene>
<protein>
    <submittedName>
        <fullName evidence="1">Uncharacterized protein</fullName>
    </submittedName>
</protein>
<dbReference type="EMBL" id="LVJN01000018">
    <property type="protein sequence ID" value="OSM04827.1"/>
    <property type="molecule type" value="Genomic_DNA"/>
</dbReference>
<proteinExistence type="predicted"/>
<name>A0A1Y2K6A9_9PROT</name>